<dbReference type="EMBL" id="CM008054">
    <property type="protein sequence ID" value="PVH31713.1"/>
    <property type="molecule type" value="Genomic_DNA"/>
</dbReference>
<dbReference type="AlphaFoldDB" id="A0A2T8I208"/>
<protein>
    <submittedName>
        <fullName evidence="2">Uncharacterized protein</fullName>
    </submittedName>
</protein>
<dbReference type="Proteomes" id="UP000243499">
    <property type="component" value="Chromosome 9"/>
</dbReference>
<evidence type="ECO:0000313" key="2">
    <source>
        <dbReference type="EMBL" id="PVH31713.1"/>
    </source>
</evidence>
<name>A0A2T8I208_9POAL</name>
<evidence type="ECO:0000256" key="1">
    <source>
        <dbReference type="SAM" id="MobiDB-lite"/>
    </source>
</evidence>
<proteinExistence type="predicted"/>
<sequence>MGDLAAGVVPASSFLACFSVQKKQFFKLASARVQIFLLRFKMRAWIWSRRGCAVGGEALQARPWYGAREAAGGWRPWASGGEASAERRSDTSWARAAAQRHRHGRRSSFDTGRTRRRGQLDASMDPTTAW</sequence>
<dbReference type="Gramene" id="PVH31713">
    <property type="protein sequence ID" value="PVH31713"/>
    <property type="gene ID" value="PAHAL_9G218600"/>
</dbReference>
<gene>
    <name evidence="2" type="ORF">PAHAL_9G218600</name>
</gene>
<reference evidence="2" key="1">
    <citation type="submission" date="2018-04" db="EMBL/GenBank/DDBJ databases">
        <title>WGS assembly of Panicum hallii.</title>
        <authorList>
            <person name="Lovell J."/>
            <person name="Jenkins J."/>
            <person name="Lowry D."/>
            <person name="Mamidi S."/>
            <person name="Sreedasyam A."/>
            <person name="Weng X."/>
            <person name="Barry K."/>
            <person name="Bonette J."/>
            <person name="Campitelli B."/>
            <person name="Daum C."/>
            <person name="Gordon S."/>
            <person name="Gould B."/>
            <person name="Lipzen A."/>
            <person name="Macqueen A."/>
            <person name="Palacio-Mejia J."/>
            <person name="Plott C."/>
            <person name="Shakirov E."/>
            <person name="Shu S."/>
            <person name="Yoshinaga Y."/>
            <person name="Zane M."/>
            <person name="Rokhsar D."/>
            <person name="Grimwood J."/>
            <person name="Schmutz J."/>
            <person name="Juenger T."/>
        </authorList>
    </citation>
    <scope>NUCLEOTIDE SEQUENCE [LARGE SCALE GENOMIC DNA]</scope>
    <source>
        <strain evidence="2">FIL2</strain>
    </source>
</reference>
<accession>A0A2T8I208</accession>
<organism evidence="2">
    <name type="scientific">Panicum hallii</name>
    <dbReference type="NCBI Taxonomy" id="206008"/>
    <lineage>
        <taxon>Eukaryota</taxon>
        <taxon>Viridiplantae</taxon>
        <taxon>Streptophyta</taxon>
        <taxon>Embryophyta</taxon>
        <taxon>Tracheophyta</taxon>
        <taxon>Spermatophyta</taxon>
        <taxon>Magnoliopsida</taxon>
        <taxon>Liliopsida</taxon>
        <taxon>Poales</taxon>
        <taxon>Poaceae</taxon>
        <taxon>PACMAD clade</taxon>
        <taxon>Panicoideae</taxon>
        <taxon>Panicodae</taxon>
        <taxon>Paniceae</taxon>
        <taxon>Panicinae</taxon>
        <taxon>Panicum</taxon>
        <taxon>Panicum sect. Panicum</taxon>
    </lineage>
</organism>
<feature type="region of interest" description="Disordered" evidence="1">
    <location>
        <begin position="72"/>
        <end position="130"/>
    </location>
</feature>